<reference evidence="20 21" key="1">
    <citation type="journal article" date="2013" name="Stand. Genomic Sci.">
        <title>Genomic Encyclopedia of Type Strains, Phase I: The one thousand microbial genomes (KMG-I) project.</title>
        <authorList>
            <person name="Kyrpides N.C."/>
            <person name="Woyke T."/>
            <person name="Eisen J.A."/>
            <person name="Garrity G."/>
            <person name="Lilburn T.G."/>
            <person name="Beck B.J."/>
            <person name="Whitman W.B."/>
            <person name="Hugenholtz P."/>
            <person name="Klenk H.P."/>
        </authorList>
    </citation>
    <scope>NUCLEOTIDE SEQUENCE [LARGE SCALE GENOMIC DNA]</scope>
    <source>
        <strain evidence="20 21">DSM 13484</strain>
    </source>
</reference>
<dbReference type="InterPro" id="IPR003715">
    <property type="entry name" value="Poly_export_N"/>
</dbReference>
<keyword evidence="3" id="KW-0813">Transport</keyword>
<name>A0A562TF99_CHIJA</name>
<gene>
    <name evidence="20" type="ORF">LX66_1435</name>
</gene>
<dbReference type="Pfam" id="PF02563">
    <property type="entry name" value="Poly_export"/>
    <property type="match status" value="1"/>
</dbReference>
<keyword evidence="4" id="KW-1134">Transmembrane beta strand</keyword>
<evidence type="ECO:0000256" key="5">
    <source>
        <dbReference type="ARBA" id="ARBA00022597"/>
    </source>
</evidence>
<keyword evidence="21" id="KW-1185">Reference proteome</keyword>
<evidence type="ECO:0000256" key="14">
    <source>
        <dbReference type="ARBA" id="ARBA00023288"/>
    </source>
</evidence>
<evidence type="ECO:0000256" key="13">
    <source>
        <dbReference type="ARBA" id="ARBA00023237"/>
    </source>
</evidence>
<evidence type="ECO:0000256" key="8">
    <source>
        <dbReference type="ARBA" id="ARBA00023047"/>
    </source>
</evidence>
<dbReference type="GO" id="GO:0006811">
    <property type="term" value="P:monoatomic ion transport"/>
    <property type="evidence" value="ECO:0007669"/>
    <property type="project" value="UniProtKB-KW"/>
</dbReference>
<protein>
    <submittedName>
        <fullName evidence="20">Protein involved in polysaccharide export with SLBB domain</fullName>
    </submittedName>
</protein>
<dbReference type="Proteomes" id="UP000316778">
    <property type="component" value="Unassembled WGS sequence"/>
</dbReference>
<keyword evidence="12" id="KW-0564">Palmitate</keyword>
<evidence type="ECO:0000256" key="12">
    <source>
        <dbReference type="ARBA" id="ARBA00023139"/>
    </source>
</evidence>
<dbReference type="Gene3D" id="3.30.1950.10">
    <property type="entry name" value="wza like domain"/>
    <property type="match status" value="1"/>
</dbReference>
<keyword evidence="14" id="KW-0449">Lipoprotein</keyword>
<dbReference type="PANTHER" id="PTHR33619">
    <property type="entry name" value="POLYSACCHARIDE EXPORT PROTEIN GFCE-RELATED"/>
    <property type="match status" value="1"/>
</dbReference>
<feature type="domain" description="Soluble ligand binding" evidence="18">
    <location>
        <begin position="415"/>
        <end position="459"/>
    </location>
</feature>
<dbReference type="OrthoDB" id="9808948at2"/>
<evidence type="ECO:0000256" key="4">
    <source>
        <dbReference type="ARBA" id="ARBA00022452"/>
    </source>
</evidence>
<proteinExistence type="inferred from homology"/>
<dbReference type="Pfam" id="PF22461">
    <property type="entry name" value="SLBB_2"/>
    <property type="match status" value="1"/>
</dbReference>
<dbReference type="GO" id="GO:0009279">
    <property type="term" value="C:cell outer membrane"/>
    <property type="evidence" value="ECO:0007669"/>
    <property type="project" value="UniProtKB-SubCell"/>
</dbReference>
<feature type="domain" description="SLBB" evidence="19">
    <location>
        <begin position="248"/>
        <end position="324"/>
    </location>
</feature>
<dbReference type="Gene3D" id="3.10.560.10">
    <property type="entry name" value="Outer membrane lipoprotein wza domain like"/>
    <property type="match status" value="6"/>
</dbReference>
<dbReference type="GO" id="GO:0015159">
    <property type="term" value="F:polysaccharide transmembrane transporter activity"/>
    <property type="evidence" value="ECO:0007669"/>
    <property type="project" value="InterPro"/>
</dbReference>
<feature type="domain" description="Soluble ligand binding" evidence="18">
    <location>
        <begin position="332"/>
        <end position="371"/>
    </location>
</feature>
<evidence type="ECO:0000313" key="21">
    <source>
        <dbReference type="Proteomes" id="UP000316778"/>
    </source>
</evidence>
<comment type="similarity">
    <text evidence="2">Belongs to the BexD/CtrA/VexA family.</text>
</comment>
<evidence type="ECO:0000256" key="6">
    <source>
        <dbReference type="ARBA" id="ARBA00022692"/>
    </source>
</evidence>
<comment type="caution">
    <text evidence="20">The sequence shown here is derived from an EMBL/GenBank/DDBJ whole genome shotgun (WGS) entry which is preliminary data.</text>
</comment>
<dbReference type="PANTHER" id="PTHR33619:SF3">
    <property type="entry name" value="POLYSACCHARIDE EXPORT PROTEIN GFCE-RELATED"/>
    <property type="match status" value="1"/>
</dbReference>
<evidence type="ECO:0000256" key="7">
    <source>
        <dbReference type="ARBA" id="ARBA00022729"/>
    </source>
</evidence>
<feature type="chain" id="PRO_5022015185" evidence="16">
    <location>
        <begin position="23"/>
        <end position="832"/>
    </location>
</feature>
<evidence type="ECO:0000256" key="16">
    <source>
        <dbReference type="SAM" id="SignalP"/>
    </source>
</evidence>
<dbReference type="InterPro" id="IPR049712">
    <property type="entry name" value="Poly_export"/>
</dbReference>
<keyword evidence="5" id="KW-0762">Sugar transport</keyword>
<sequence>MLKKILLLQLCLIAGFCVTALAQVPSTMSAEQLKQMKVDDLSDDQVRQLVARMKQSNISFDQIDAYAAQNGIPDSEVSKLKARIQQMGLDKELTGKTSKDSSDGDYDDQMREVNDSTDYWNERLKRLQSREDYERELRRRKIFGTELFSNKNLTFEPNLRMPTPPNYRIAANDELIIDVYGYSEVQHQLKVTPDGHVRIPYLGPVYVNGLTMEEARTRITRQLSSIYGGIKTGNTFVQISLGNIRSIRVLLIGEVERPGTYSLPSLATVANALYVSGGPGENGSFRNIEVIRNGQTAATFDLYDFLAHGDLTNNIVLQDQDIVKINPYKTRVELVGEVKRPAIFEAKENETLQQILDYAGGYTDKAYREVIRANRVTNRQREVVNVSADEVASFRLKSGDKFFIDSILNRFTNRVIISGAVFHPGYYALEEGMTVGDLIRKADGVKEEAALSRGVIRRLQDDYTPAMISFNVQDVISGRQNLSLQREDSVIVYSKIDLREPYQVRIHGEVNQPGQYVYADSMQLEDLILIAGGLRDAASLKHVEIARRIRNNIADSSDTRMAIIRQFDINADLSNNPDAAAFSLQPFDEVTVRKSPSYAEQANIEVGGEVLYPGQYTINSKRERISDIIQRAGGLRPEAYPEGAVLLRKTFVNESDSAYLTNKLEVFYNKLEDSTDIARLKIAMERKEQLLGINLDQILKNPGSKYDLLLEEGDVLKIPKKLQTVQVFGEIYFPKKVRFDKSIGFRDYVRGAGGFTTQALKRRSYIVYANGEVKNTRKVLFFNSYPKVKPGAEIYVPSKKERKGLRGPEAIGIASGLASVALIIVTLLDKIN</sequence>
<feature type="domain" description="Soluble ligand binding" evidence="18">
    <location>
        <begin position="504"/>
        <end position="550"/>
    </location>
</feature>
<evidence type="ECO:0000259" key="19">
    <source>
        <dbReference type="Pfam" id="PF22461"/>
    </source>
</evidence>
<feature type="domain" description="Polysaccharide export protein N-terminal" evidence="17">
    <location>
        <begin position="162"/>
        <end position="227"/>
    </location>
</feature>
<keyword evidence="13" id="KW-0998">Cell outer membrane</keyword>
<evidence type="ECO:0000256" key="9">
    <source>
        <dbReference type="ARBA" id="ARBA00023065"/>
    </source>
</evidence>
<feature type="signal peptide" evidence="16">
    <location>
        <begin position="1"/>
        <end position="22"/>
    </location>
</feature>
<evidence type="ECO:0000256" key="11">
    <source>
        <dbReference type="ARBA" id="ARBA00023136"/>
    </source>
</evidence>
<dbReference type="GO" id="GO:0046930">
    <property type="term" value="C:pore complex"/>
    <property type="evidence" value="ECO:0007669"/>
    <property type="project" value="UniProtKB-KW"/>
</dbReference>
<evidence type="ECO:0000256" key="15">
    <source>
        <dbReference type="SAM" id="MobiDB-lite"/>
    </source>
</evidence>
<keyword evidence="10" id="KW-0626">Porin</keyword>
<evidence type="ECO:0000313" key="20">
    <source>
        <dbReference type="EMBL" id="TWI92053.1"/>
    </source>
</evidence>
<comment type="subcellular location">
    <subcellularLocation>
        <location evidence="1">Cell outer membrane</location>
        <topology evidence="1">Multi-pass membrane protein</topology>
    </subcellularLocation>
</comment>
<evidence type="ECO:0000256" key="1">
    <source>
        <dbReference type="ARBA" id="ARBA00004571"/>
    </source>
</evidence>
<evidence type="ECO:0000259" key="17">
    <source>
        <dbReference type="Pfam" id="PF02563"/>
    </source>
</evidence>
<dbReference type="EMBL" id="VLLG01000002">
    <property type="protein sequence ID" value="TWI92053.1"/>
    <property type="molecule type" value="Genomic_DNA"/>
</dbReference>
<feature type="domain" description="Soluble ligand binding" evidence="18">
    <location>
        <begin position="605"/>
        <end position="649"/>
    </location>
</feature>
<keyword evidence="8" id="KW-0625">Polysaccharide transport</keyword>
<evidence type="ECO:0000259" key="18">
    <source>
        <dbReference type="Pfam" id="PF10531"/>
    </source>
</evidence>
<dbReference type="Pfam" id="PF10531">
    <property type="entry name" value="SLBB"/>
    <property type="match status" value="4"/>
</dbReference>
<organism evidence="20 21">
    <name type="scientific">Chitinophaga japonensis</name>
    <name type="common">Flexibacter japonensis</name>
    <dbReference type="NCBI Taxonomy" id="104662"/>
    <lineage>
        <taxon>Bacteria</taxon>
        <taxon>Pseudomonadati</taxon>
        <taxon>Bacteroidota</taxon>
        <taxon>Chitinophagia</taxon>
        <taxon>Chitinophagales</taxon>
        <taxon>Chitinophagaceae</taxon>
        <taxon>Chitinophaga</taxon>
    </lineage>
</organism>
<dbReference type="InterPro" id="IPR019554">
    <property type="entry name" value="Soluble_ligand-bd"/>
</dbReference>
<feature type="region of interest" description="Disordered" evidence="15">
    <location>
        <begin position="91"/>
        <end position="110"/>
    </location>
</feature>
<evidence type="ECO:0000256" key="2">
    <source>
        <dbReference type="ARBA" id="ARBA00009450"/>
    </source>
</evidence>
<dbReference type="InterPro" id="IPR054765">
    <property type="entry name" value="SLBB_dom"/>
</dbReference>
<keyword evidence="9" id="KW-0406">Ion transport</keyword>
<evidence type="ECO:0000256" key="10">
    <source>
        <dbReference type="ARBA" id="ARBA00023114"/>
    </source>
</evidence>
<dbReference type="RefSeq" id="WP_145711265.1">
    <property type="nucleotide sequence ID" value="NZ_BAAAFY010000001.1"/>
</dbReference>
<keyword evidence="11" id="KW-0472">Membrane</keyword>
<accession>A0A562TF99</accession>
<evidence type="ECO:0000256" key="3">
    <source>
        <dbReference type="ARBA" id="ARBA00022448"/>
    </source>
</evidence>
<dbReference type="AlphaFoldDB" id="A0A562TF99"/>
<keyword evidence="7 16" id="KW-0732">Signal</keyword>
<keyword evidence="6" id="KW-0812">Transmembrane</keyword>
<dbReference type="GO" id="GO:0015288">
    <property type="term" value="F:porin activity"/>
    <property type="evidence" value="ECO:0007669"/>
    <property type="project" value="UniProtKB-KW"/>
</dbReference>